<gene>
    <name evidence="2" type="primary">rbfA</name>
    <name evidence="3" type="ORF">A3A43_02230</name>
</gene>
<evidence type="ECO:0000313" key="4">
    <source>
        <dbReference type="Proteomes" id="UP000178495"/>
    </source>
</evidence>
<comment type="function">
    <text evidence="2">One of several proteins that assist in the late maturation steps of the functional core of the 30S ribosomal subunit. Associates with free 30S ribosomal subunits (but not with 30S subunits that are part of 70S ribosomes or polysomes). Required for efficient processing of 16S rRNA. May interact with the 5'-terminal helix region of 16S rRNA.</text>
</comment>
<dbReference type="InterPro" id="IPR000238">
    <property type="entry name" value="RbfA"/>
</dbReference>
<keyword evidence="2" id="KW-0963">Cytoplasm</keyword>
<dbReference type="SUPFAM" id="SSF89919">
    <property type="entry name" value="Ribosome-binding factor A, RbfA"/>
    <property type="match status" value="1"/>
</dbReference>
<name>A0A1G2CIT6_9BACT</name>
<dbReference type="InterPro" id="IPR015946">
    <property type="entry name" value="KH_dom-like_a/b"/>
</dbReference>
<accession>A0A1G2CIT6</accession>
<dbReference type="PANTHER" id="PTHR33515">
    <property type="entry name" value="RIBOSOME-BINDING FACTOR A, CHLOROPLASTIC-RELATED"/>
    <property type="match status" value="1"/>
</dbReference>
<evidence type="ECO:0000313" key="3">
    <source>
        <dbReference type="EMBL" id="OGZ01303.1"/>
    </source>
</evidence>
<comment type="caution">
    <text evidence="3">The sequence shown here is derived from an EMBL/GenBank/DDBJ whole genome shotgun (WGS) entry which is preliminary data.</text>
</comment>
<dbReference type="PROSITE" id="PS01319">
    <property type="entry name" value="RBFA"/>
    <property type="match status" value="1"/>
</dbReference>
<dbReference type="Proteomes" id="UP000178495">
    <property type="component" value="Unassembled WGS sequence"/>
</dbReference>
<dbReference type="STRING" id="1798652.A3A43_02230"/>
<comment type="subunit">
    <text evidence="2">Monomer. Binds 30S ribosomal subunits, but not 50S ribosomal subunits or 70S ribosomes.</text>
</comment>
<reference evidence="3 4" key="1">
    <citation type="journal article" date="2016" name="Nat. Commun.">
        <title>Thousands of microbial genomes shed light on interconnected biogeochemical processes in an aquifer system.</title>
        <authorList>
            <person name="Anantharaman K."/>
            <person name="Brown C.T."/>
            <person name="Hug L.A."/>
            <person name="Sharon I."/>
            <person name="Castelle C.J."/>
            <person name="Probst A.J."/>
            <person name="Thomas B.C."/>
            <person name="Singh A."/>
            <person name="Wilkins M.J."/>
            <person name="Karaoz U."/>
            <person name="Brodie E.L."/>
            <person name="Williams K.H."/>
            <person name="Hubbard S.S."/>
            <person name="Banfield J.F."/>
        </authorList>
    </citation>
    <scope>NUCLEOTIDE SEQUENCE [LARGE SCALE GENOMIC DNA]</scope>
</reference>
<sequence length="111" mass="12607">MNFRTLRVGNLIRDELGKLLIKEMELPGVVATITEVVVDKSMDSAEVRVSVIPSEKSEATVKVLRIAQGHLQYLLSKKLNIRPMPRIRFELDRGPEKAARVEKLLLEDNNK</sequence>
<dbReference type="Pfam" id="PF02033">
    <property type="entry name" value="RBFA"/>
    <property type="match status" value="1"/>
</dbReference>
<evidence type="ECO:0000256" key="2">
    <source>
        <dbReference type="HAMAP-Rule" id="MF_00003"/>
    </source>
</evidence>
<dbReference type="InterPro" id="IPR023799">
    <property type="entry name" value="RbfA_dom_sf"/>
</dbReference>
<dbReference type="PANTHER" id="PTHR33515:SF1">
    <property type="entry name" value="RIBOSOME-BINDING FACTOR A, CHLOROPLASTIC-RELATED"/>
    <property type="match status" value="1"/>
</dbReference>
<dbReference type="GO" id="GO:0005829">
    <property type="term" value="C:cytosol"/>
    <property type="evidence" value="ECO:0007669"/>
    <property type="project" value="TreeGrafter"/>
</dbReference>
<evidence type="ECO:0000256" key="1">
    <source>
        <dbReference type="ARBA" id="ARBA00022517"/>
    </source>
</evidence>
<dbReference type="InterPro" id="IPR020053">
    <property type="entry name" value="Ribosome-bd_factorA_CS"/>
</dbReference>
<dbReference type="GO" id="GO:0030490">
    <property type="term" value="P:maturation of SSU-rRNA"/>
    <property type="evidence" value="ECO:0007669"/>
    <property type="project" value="UniProtKB-UniRule"/>
</dbReference>
<keyword evidence="1 2" id="KW-0690">Ribosome biogenesis</keyword>
<comment type="subcellular location">
    <subcellularLocation>
        <location evidence="2">Cytoplasm</location>
    </subcellularLocation>
</comment>
<dbReference type="Gene3D" id="3.30.300.20">
    <property type="match status" value="1"/>
</dbReference>
<comment type="similarity">
    <text evidence="2">Belongs to the RbfA family.</text>
</comment>
<proteinExistence type="inferred from homology"/>
<protein>
    <recommendedName>
        <fullName evidence="2">Ribosome-binding factor A</fullName>
    </recommendedName>
</protein>
<dbReference type="GO" id="GO:0043024">
    <property type="term" value="F:ribosomal small subunit binding"/>
    <property type="evidence" value="ECO:0007669"/>
    <property type="project" value="TreeGrafter"/>
</dbReference>
<dbReference type="EMBL" id="MHLC01000015">
    <property type="protein sequence ID" value="OGZ01303.1"/>
    <property type="molecule type" value="Genomic_DNA"/>
</dbReference>
<organism evidence="3 4">
    <name type="scientific">Candidatus Liptonbacteria bacterium RIFCSPLOWO2_01_FULL_56_20</name>
    <dbReference type="NCBI Taxonomy" id="1798652"/>
    <lineage>
        <taxon>Bacteria</taxon>
        <taxon>Candidatus Liptoniibacteriota</taxon>
    </lineage>
</organism>
<dbReference type="AlphaFoldDB" id="A0A1G2CIT6"/>
<dbReference type="HAMAP" id="MF_00003">
    <property type="entry name" value="RbfA"/>
    <property type="match status" value="1"/>
</dbReference>